<evidence type="ECO:0000313" key="1">
    <source>
        <dbReference type="EMBL" id="EOD56461.1"/>
    </source>
</evidence>
<evidence type="ECO:0000313" key="2">
    <source>
        <dbReference type="Proteomes" id="UP000013526"/>
    </source>
</evidence>
<accession>R1H7L2</accession>
<dbReference type="RefSeq" id="WP_005893583.1">
    <property type="nucleotide sequence ID" value="NZ_AQGQ01000011.1"/>
</dbReference>
<dbReference type="AlphaFoldDB" id="R1H7L2"/>
<organism evidence="1 2">
    <name type="scientific">Aeromonas molluscorum 848</name>
    <dbReference type="NCBI Taxonomy" id="1268236"/>
    <lineage>
        <taxon>Bacteria</taxon>
        <taxon>Pseudomonadati</taxon>
        <taxon>Pseudomonadota</taxon>
        <taxon>Gammaproteobacteria</taxon>
        <taxon>Aeromonadales</taxon>
        <taxon>Aeromonadaceae</taxon>
        <taxon>Aeromonas</taxon>
    </lineage>
</organism>
<gene>
    <name evidence="1" type="ORF">G113_03524</name>
</gene>
<protein>
    <submittedName>
        <fullName evidence="1">Uncharacterized protein</fullName>
    </submittedName>
</protein>
<proteinExistence type="predicted"/>
<name>R1H7L2_9GAMM</name>
<comment type="caution">
    <text evidence="1">The sequence shown here is derived from an EMBL/GenBank/DDBJ whole genome shotgun (WGS) entry which is preliminary data.</text>
</comment>
<reference evidence="1 2" key="1">
    <citation type="journal article" date="2013" name="Genome Announc.">
        <title>Draft Genome Sequence of Aeromonas molluscorum Strain 848TT, Isolated from Bivalve Molluscs.</title>
        <authorList>
            <person name="Spataro N."/>
            <person name="Farfan M."/>
            <person name="Albarral V."/>
            <person name="Sanglas A."/>
            <person name="Loren J.G."/>
            <person name="Fuste M.C."/>
            <person name="Bosch E."/>
        </authorList>
    </citation>
    <scope>NUCLEOTIDE SEQUENCE [LARGE SCALE GENOMIC DNA]</scope>
    <source>
        <strain evidence="1 2">848</strain>
    </source>
</reference>
<dbReference type="EMBL" id="AQGQ01000011">
    <property type="protein sequence ID" value="EOD56461.1"/>
    <property type="molecule type" value="Genomic_DNA"/>
</dbReference>
<keyword evidence="2" id="KW-1185">Reference proteome</keyword>
<dbReference type="Proteomes" id="UP000013526">
    <property type="component" value="Unassembled WGS sequence"/>
</dbReference>
<sequence length="170" mass="18598">MNKELTIKLLITAGLFGLVAVASTLNKYSTTETTAVSPKLDYSRTMFTGRKSTIWHNMSDLEKGWIGGMVIASAAGPFGYSGGFKILEMKAARSLDENTVVACGRLQHSDKFGIFSVLYDPATFSLNGHVVYRIQDDIMSVRHSVETEKMVVSPMDSALIMADCKYVGLL</sequence>